<accession>A0A1F8BHC0</accession>
<reference evidence="2 3" key="1">
    <citation type="journal article" date="2016" name="Nat. Commun.">
        <title>Thousands of microbial genomes shed light on interconnected biogeochemical processes in an aquifer system.</title>
        <authorList>
            <person name="Anantharaman K."/>
            <person name="Brown C.T."/>
            <person name="Hug L.A."/>
            <person name="Sharon I."/>
            <person name="Castelle C.J."/>
            <person name="Probst A.J."/>
            <person name="Thomas B.C."/>
            <person name="Singh A."/>
            <person name="Wilkins M.J."/>
            <person name="Karaoz U."/>
            <person name="Brodie E.L."/>
            <person name="Williams K.H."/>
            <person name="Hubbard S.S."/>
            <person name="Banfield J.F."/>
        </authorList>
    </citation>
    <scope>NUCLEOTIDE SEQUENCE [LARGE SCALE GENOMIC DNA]</scope>
</reference>
<dbReference type="Gene3D" id="1.10.260.40">
    <property type="entry name" value="lambda repressor-like DNA-binding domains"/>
    <property type="match status" value="1"/>
</dbReference>
<dbReference type="InterPro" id="IPR050400">
    <property type="entry name" value="Bact_Cytoskel_RodZ"/>
</dbReference>
<comment type="caution">
    <text evidence="2">The sequence shown here is derived from an EMBL/GenBank/DDBJ whole genome shotgun (WGS) entry which is preliminary data.</text>
</comment>
<dbReference type="AlphaFoldDB" id="A0A1F8BHC0"/>
<dbReference type="PANTHER" id="PTHR34475">
    <property type="match status" value="1"/>
</dbReference>
<dbReference type="STRING" id="1802519.A2961_03245"/>
<protein>
    <recommendedName>
        <fullName evidence="4">HTH cro/C1-type domain-containing protein</fullName>
    </recommendedName>
</protein>
<evidence type="ECO:0000256" key="1">
    <source>
        <dbReference type="SAM" id="Phobius"/>
    </source>
</evidence>
<evidence type="ECO:0008006" key="4">
    <source>
        <dbReference type="Google" id="ProtNLM"/>
    </source>
</evidence>
<dbReference type="Proteomes" id="UP000177082">
    <property type="component" value="Unassembled WGS sequence"/>
</dbReference>
<keyword evidence="1" id="KW-0472">Membrane</keyword>
<evidence type="ECO:0000313" key="2">
    <source>
        <dbReference type="EMBL" id="OGM63454.1"/>
    </source>
</evidence>
<dbReference type="PANTHER" id="PTHR34475:SF1">
    <property type="entry name" value="CYTOSKELETON PROTEIN RODZ"/>
    <property type="match status" value="1"/>
</dbReference>
<name>A0A1F8BHC0_9BACT</name>
<organism evidence="2 3">
    <name type="scientific">Candidatus Woesebacteria bacterium RIFCSPLOWO2_01_FULL_39_21</name>
    <dbReference type="NCBI Taxonomy" id="1802519"/>
    <lineage>
        <taxon>Bacteria</taxon>
        <taxon>Candidatus Woeseibacteriota</taxon>
    </lineage>
</organism>
<dbReference type="InterPro" id="IPR013783">
    <property type="entry name" value="Ig-like_fold"/>
</dbReference>
<dbReference type="InterPro" id="IPR010982">
    <property type="entry name" value="Lambda_DNA-bd_dom_sf"/>
</dbReference>
<dbReference type="EMBL" id="MGHF01000017">
    <property type="protein sequence ID" value="OGM63454.1"/>
    <property type="molecule type" value="Genomic_DNA"/>
</dbReference>
<dbReference type="GO" id="GO:0003677">
    <property type="term" value="F:DNA binding"/>
    <property type="evidence" value="ECO:0007669"/>
    <property type="project" value="InterPro"/>
</dbReference>
<gene>
    <name evidence="2" type="ORF">A2961_03245</name>
</gene>
<feature type="transmembrane region" description="Helical" evidence="1">
    <location>
        <begin position="101"/>
        <end position="118"/>
    </location>
</feature>
<evidence type="ECO:0000313" key="3">
    <source>
        <dbReference type="Proteomes" id="UP000177082"/>
    </source>
</evidence>
<dbReference type="Pfam" id="PF09136">
    <property type="entry name" value="Glucodextran_B"/>
    <property type="match status" value="1"/>
</dbReference>
<sequence length="207" mass="23402">MRTIGKTLKDARIQKGIVLTDLAKITKIKKDFLVALEKEDWSKLPEYPVVAGFVKTLGNFFGLGEKQAMALLRRDYPPKTLSVNPKPDVENKFIWSPRKSFFTGIMIVFVFVAGYLLFQYTRFVSPPVLRVSEPLENYSTKETVVRVIGVTNPSSAVRVNNQPVTVDDNGNFETELEVLPGEFRIMVKSVSRSGKETVVERTIKVEE</sequence>
<dbReference type="Pfam" id="PF13413">
    <property type="entry name" value="HTH_25"/>
    <property type="match status" value="1"/>
</dbReference>
<keyword evidence="1" id="KW-1133">Transmembrane helix</keyword>
<proteinExistence type="predicted"/>
<keyword evidence="1" id="KW-0812">Transmembrane</keyword>
<dbReference type="Gene3D" id="2.60.40.10">
    <property type="entry name" value="Immunoglobulins"/>
    <property type="match status" value="1"/>
</dbReference>